<evidence type="ECO:0000256" key="4">
    <source>
        <dbReference type="ARBA" id="ARBA00022824"/>
    </source>
</evidence>
<evidence type="ECO:0000256" key="12">
    <source>
        <dbReference type="RuleBase" id="RU079119"/>
    </source>
</evidence>
<sequence>MELNHFAVPGVYILITFLGYPSQILFLYLDPGPLSKNELILSNILLACIFITYTQSVFVDPGTIPNKKGKENEDGKEQGGLNGNGSGEKSTGQRTKWCRRCDAAKPPRAHHCKECKRCIPKMDHHCPWTANCVSHTTFPHFIRFLFYTSGGLGLLAYFLCIRISALWSERDMPAYLGPSPWLVAHLFITTIVNSITLFALFVLFVRNIWCLAVNTTTIEGWEIERHKTLVRRARHFGGWLDGGDGTKVRIKQQEFPYDVGIWSNIVQGMGSANPINWLNPFSRTPPLSTGLSFPTNEFEDPNLSWPPPDPDRSYRRQKPTTPSADSSSGFIYGESTLSPQESMVAFRARQEADVVRRRKPFVERVEARMAKDRLEGWLTKDTDDGGSSGSDNDDEMVEGKEGGRSRSDSVSGEEAWRNSEGERLKDFGLDEEVEFYDEPEENDGVPLSELLQRRRAV</sequence>
<organism evidence="15 16">
    <name type="scientific">Massarina eburnea CBS 473.64</name>
    <dbReference type="NCBI Taxonomy" id="1395130"/>
    <lineage>
        <taxon>Eukaryota</taxon>
        <taxon>Fungi</taxon>
        <taxon>Dikarya</taxon>
        <taxon>Ascomycota</taxon>
        <taxon>Pezizomycotina</taxon>
        <taxon>Dothideomycetes</taxon>
        <taxon>Pleosporomycetidae</taxon>
        <taxon>Pleosporales</taxon>
        <taxon>Massarineae</taxon>
        <taxon>Massarinaceae</taxon>
        <taxon>Massarina</taxon>
    </lineage>
</organism>
<evidence type="ECO:0000256" key="2">
    <source>
        <dbReference type="ARBA" id="ARBA00022679"/>
    </source>
</evidence>
<evidence type="ECO:0000313" key="15">
    <source>
        <dbReference type="EMBL" id="KAF2636116.1"/>
    </source>
</evidence>
<feature type="transmembrane region" description="Helical" evidence="11 12">
    <location>
        <begin position="40"/>
        <end position="58"/>
    </location>
</feature>
<feature type="compositionally biased region" description="Basic and acidic residues" evidence="13">
    <location>
        <begin position="397"/>
        <end position="407"/>
    </location>
</feature>
<evidence type="ECO:0000256" key="7">
    <source>
        <dbReference type="ARBA" id="ARBA00023139"/>
    </source>
</evidence>
<feature type="active site" description="S-palmitoyl cysteine intermediate" evidence="11">
    <location>
        <position position="126"/>
    </location>
</feature>
<feature type="region of interest" description="Disordered" evidence="13">
    <location>
        <begin position="65"/>
        <end position="92"/>
    </location>
</feature>
<dbReference type="GO" id="GO:0019706">
    <property type="term" value="F:protein-cysteine S-palmitoyltransferase activity"/>
    <property type="evidence" value="ECO:0007669"/>
    <property type="project" value="UniProtKB-UniRule"/>
</dbReference>
<evidence type="ECO:0000256" key="10">
    <source>
        <dbReference type="ARBA" id="ARBA00048048"/>
    </source>
</evidence>
<protein>
    <recommendedName>
        <fullName evidence="11">Palmitoyltransferase PFA4</fullName>
        <ecNumber evidence="11">2.3.1.225</ecNumber>
    </recommendedName>
    <alternativeName>
        <fullName evidence="11">Protein S-acyltransferase</fullName>
        <shortName evidence="11">PAT</shortName>
    </alternativeName>
    <alternativeName>
        <fullName evidence="11">Protein fatty acyltransferase 4</fullName>
    </alternativeName>
</protein>
<feature type="compositionally biased region" description="Basic and acidic residues" evidence="13">
    <location>
        <begin position="68"/>
        <end position="77"/>
    </location>
</feature>
<feature type="region of interest" description="Disordered" evidence="13">
    <location>
        <begin position="289"/>
        <end position="334"/>
    </location>
</feature>
<evidence type="ECO:0000256" key="5">
    <source>
        <dbReference type="ARBA" id="ARBA00022989"/>
    </source>
</evidence>
<dbReference type="PANTHER" id="PTHR12246">
    <property type="entry name" value="PALMITOYLTRANSFERASE ZDHHC16"/>
    <property type="match status" value="1"/>
</dbReference>
<feature type="transmembrane region" description="Helical" evidence="11 12">
    <location>
        <begin position="141"/>
        <end position="160"/>
    </location>
</feature>
<feature type="compositionally biased region" description="Acidic residues" evidence="13">
    <location>
        <begin position="429"/>
        <end position="443"/>
    </location>
</feature>
<keyword evidence="5 11" id="KW-1133">Transmembrane helix</keyword>
<feature type="region of interest" description="Disordered" evidence="13">
    <location>
        <begin position="376"/>
        <end position="457"/>
    </location>
</feature>
<keyword evidence="9 11" id="KW-0012">Acyltransferase</keyword>
<proteinExistence type="inferred from homology"/>
<dbReference type="InterPro" id="IPR001594">
    <property type="entry name" value="Palmitoyltrfase_DHHC"/>
</dbReference>
<keyword evidence="4 11" id="KW-0256">Endoplasmic reticulum</keyword>
<feature type="compositionally biased region" description="Basic and acidic residues" evidence="13">
    <location>
        <begin position="414"/>
        <end position="428"/>
    </location>
</feature>
<evidence type="ECO:0000256" key="8">
    <source>
        <dbReference type="ARBA" id="ARBA00023288"/>
    </source>
</evidence>
<comment type="catalytic activity">
    <reaction evidence="10 11 12">
        <text>L-cysteinyl-[protein] + hexadecanoyl-CoA = S-hexadecanoyl-L-cysteinyl-[protein] + CoA</text>
        <dbReference type="Rhea" id="RHEA:36683"/>
        <dbReference type="Rhea" id="RHEA-COMP:10131"/>
        <dbReference type="Rhea" id="RHEA-COMP:11032"/>
        <dbReference type="ChEBI" id="CHEBI:29950"/>
        <dbReference type="ChEBI" id="CHEBI:57287"/>
        <dbReference type="ChEBI" id="CHEBI:57379"/>
        <dbReference type="ChEBI" id="CHEBI:74151"/>
        <dbReference type="EC" id="2.3.1.225"/>
    </reaction>
</comment>
<evidence type="ECO:0000313" key="16">
    <source>
        <dbReference type="Proteomes" id="UP000799753"/>
    </source>
</evidence>
<feature type="transmembrane region" description="Helical" evidence="11 12">
    <location>
        <begin position="181"/>
        <end position="205"/>
    </location>
</feature>
<keyword evidence="7 11" id="KW-0564">Palmitate</keyword>
<comment type="domain">
    <text evidence="11 12">The DHHC domain is required for palmitoyltransferase activity.</text>
</comment>
<dbReference type="Proteomes" id="UP000799753">
    <property type="component" value="Unassembled WGS sequence"/>
</dbReference>
<dbReference type="OrthoDB" id="331948at2759"/>
<feature type="domain" description="Palmitoyltransferase DHHC" evidence="14">
    <location>
        <begin position="94"/>
        <end position="222"/>
    </location>
</feature>
<evidence type="ECO:0000256" key="3">
    <source>
        <dbReference type="ARBA" id="ARBA00022692"/>
    </source>
</evidence>
<comment type="function">
    <text evidence="11">Mediates the reversible addition of palmitate to target proteins, thereby regulating their membrane association and biological function.</text>
</comment>
<dbReference type="InterPro" id="IPR033682">
    <property type="entry name" value="PFA4"/>
</dbReference>
<dbReference type="Pfam" id="PF01529">
    <property type="entry name" value="DHHC"/>
    <property type="match status" value="1"/>
</dbReference>
<evidence type="ECO:0000256" key="6">
    <source>
        <dbReference type="ARBA" id="ARBA00023136"/>
    </source>
</evidence>
<evidence type="ECO:0000256" key="13">
    <source>
        <dbReference type="SAM" id="MobiDB-lite"/>
    </source>
</evidence>
<evidence type="ECO:0000256" key="9">
    <source>
        <dbReference type="ARBA" id="ARBA00023315"/>
    </source>
</evidence>
<feature type="compositionally biased region" description="Polar residues" evidence="13">
    <location>
        <begin position="319"/>
        <end position="334"/>
    </location>
</feature>
<dbReference type="HAMAP" id="MF_03199">
    <property type="entry name" value="DHHC_PAT_PFA4"/>
    <property type="match status" value="1"/>
</dbReference>
<reference evidence="15" key="1">
    <citation type="journal article" date="2020" name="Stud. Mycol.">
        <title>101 Dothideomycetes genomes: a test case for predicting lifestyles and emergence of pathogens.</title>
        <authorList>
            <person name="Haridas S."/>
            <person name="Albert R."/>
            <person name="Binder M."/>
            <person name="Bloem J."/>
            <person name="Labutti K."/>
            <person name="Salamov A."/>
            <person name="Andreopoulos B."/>
            <person name="Baker S."/>
            <person name="Barry K."/>
            <person name="Bills G."/>
            <person name="Bluhm B."/>
            <person name="Cannon C."/>
            <person name="Castanera R."/>
            <person name="Culley D."/>
            <person name="Daum C."/>
            <person name="Ezra D."/>
            <person name="Gonzalez J."/>
            <person name="Henrissat B."/>
            <person name="Kuo A."/>
            <person name="Liang C."/>
            <person name="Lipzen A."/>
            <person name="Lutzoni F."/>
            <person name="Magnuson J."/>
            <person name="Mondo S."/>
            <person name="Nolan M."/>
            <person name="Ohm R."/>
            <person name="Pangilinan J."/>
            <person name="Park H.-J."/>
            <person name="Ramirez L."/>
            <person name="Alfaro M."/>
            <person name="Sun H."/>
            <person name="Tritt A."/>
            <person name="Yoshinaga Y."/>
            <person name="Zwiers L.-H."/>
            <person name="Turgeon B."/>
            <person name="Goodwin S."/>
            <person name="Spatafora J."/>
            <person name="Crous P."/>
            <person name="Grigoriev I."/>
        </authorList>
    </citation>
    <scope>NUCLEOTIDE SEQUENCE</scope>
    <source>
        <strain evidence="15">CBS 473.64</strain>
    </source>
</reference>
<comment type="similarity">
    <text evidence="11">Belongs to the DHHC palmitoyltransferase family. PFA4 subfamily.</text>
</comment>
<keyword evidence="8 11" id="KW-0449">Lipoprotein</keyword>
<dbReference type="EC" id="2.3.1.225" evidence="11"/>
<evidence type="ECO:0000256" key="11">
    <source>
        <dbReference type="HAMAP-Rule" id="MF_03199"/>
    </source>
</evidence>
<feature type="transmembrane region" description="Helical" evidence="11 12">
    <location>
        <begin position="6"/>
        <end position="28"/>
    </location>
</feature>
<keyword evidence="3 11" id="KW-0812">Transmembrane</keyword>
<evidence type="ECO:0000256" key="1">
    <source>
        <dbReference type="ARBA" id="ARBA00004141"/>
    </source>
</evidence>
<evidence type="ECO:0000259" key="14">
    <source>
        <dbReference type="Pfam" id="PF01529"/>
    </source>
</evidence>
<accession>A0A6A6RLN3</accession>
<comment type="subcellular location">
    <subcellularLocation>
        <location evidence="11">Endoplasmic reticulum membrane</location>
        <topology evidence="11">Multi-pass membrane protein</topology>
    </subcellularLocation>
    <subcellularLocation>
        <location evidence="1">Membrane</location>
        <topology evidence="1">Multi-pass membrane protein</topology>
    </subcellularLocation>
</comment>
<keyword evidence="2 11" id="KW-0808">Transferase</keyword>
<dbReference type="GO" id="GO:0005789">
    <property type="term" value="C:endoplasmic reticulum membrane"/>
    <property type="evidence" value="ECO:0007669"/>
    <property type="project" value="UniProtKB-SubCell"/>
</dbReference>
<gene>
    <name evidence="11" type="primary">PFA4</name>
    <name evidence="15" type="ORF">P280DRAFT_409915</name>
</gene>
<dbReference type="EMBL" id="MU006800">
    <property type="protein sequence ID" value="KAF2636116.1"/>
    <property type="molecule type" value="Genomic_DNA"/>
</dbReference>
<dbReference type="AlphaFoldDB" id="A0A6A6RLN3"/>
<keyword evidence="16" id="KW-1185">Reference proteome</keyword>
<name>A0A6A6RLN3_9PLEO</name>
<dbReference type="InterPro" id="IPR039859">
    <property type="entry name" value="PFA4/ZDH16/20/ERF2-like"/>
</dbReference>
<keyword evidence="6 11" id="KW-0472">Membrane</keyword>
<dbReference type="PROSITE" id="PS50216">
    <property type="entry name" value="DHHC"/>
    <property type="match status" value="1"/>
</dbReference>